<evidence type="ECO:0000313" key="2">
    <source>
        <dbReference type="Proteomes" id="UP000008457"/>
    </source>
</evidence>
<name>F3ZXJ0_MAHA5</name>
<dbReference type="Proteomes" id="UP000008457">
    <property type="component" value="Chromosome"/>
</dbReference>
<organism evidence="1 2">
    <name type="scientific">Mahella australiensis (strain DSM 15567 / CIP 107919 / 50-1 BON)</name>
    <dbReference type="NCBI Taxonomy" id="697281"/>
    <lineage>
        <taxon>Bacteria</taxon>
        <taxon>Bacillati</taxon>
        <taxon>Bacillota</taxon>
        <taxon>Clostridia</taxon>
        <taxon>Thermoanaerobacterales</taxon>
        <taxon>Thermoanaerobacterales Family IV. Incertae Sedis</taxon>
        <taxon>Mahella</taxon>
    </lineage>
</organism>
<dbReference type="STRING" id="697281.Mahau_2519"/>
<keyword evidence="2" id="KW-1185">Reference proteome</keyword>
<proteinExistence type="predicted"/>
<dbReference type="HOGENOM" id="CLU_2601843_0_0_9"/>
<accession>F3ZXJ0</accession>
<gene>
    <name evidence="1" type="ordered locus">Mahau_2519</name>
</gene>
<sequence>MIYAALWELSLTMQSCQPVQKPAWVSGKKIDEASFLCPDGFGVDNPTYAKYLIIKRQRMRISAIGQTLSFSEPMKVGEI</sequence>
<dbReference type="EMBL" id="CP002360">
    <property type="protein sequence ID" value="AEE97671.1"/>
    <property type="molecule type" value="Genomic_DNA"/>
</dbReference>
<dbReference type="AlphaFoldDB" id="F3ZXJ0"/>
<dbReference type="KEGG" id="mas:Mahau_2519"/>
<evidence type="ECO:0000313" key="1">
    <source>
        <dbReference type="EMBL" id="AEE97671.1"/>
    </source>
</evidence>
<protein>
    <submittedName>
        <fullName evidence="1">CinA-like protein</fullName>
    </submittedName>
</protein>
<reference evidence="1 2" key="2">
    <citation type="journal article" date="2011" name="Stand. Genomic Sci.">
        <title>Complete genome sequence of Mahella australiensis type strain (50-1 BON).</title>
        <authorList>
            <person name="Sikorski J."/>
            <person name="Teshima H."/>
            <person name="Nolan M."/>
            <person name="Lucas S."/>
            <person name="Hammon N."/>
            <person name="Deshpande S."/>
            <person name="Cheng J.F."/>
            <person name="Pitluck S."/>
            <person name="Liolios K."/>
            <person name="Pagani I."/>
            <person name="Ivanova N."/>
            <person name="Huntemann M."/>
            <person name="Mavromatis K."/>
            <person name="Ovchinikova G."/>
            <person name="Pati A."/>
            <person name="Tapia R."/>
            <person name="Han C."/>
            <person name="Goodwin L."/>
            <person name="Chen A."/>
            <person name="Palaniappan K."/>
            <person name="Land M."/>
            <person name="Hauser L."/>
            <person name="Ngatchou-Djao O.D."/>
            <person name="Rohde M."/>
            <person name="Pukall R."/>
            <person name="Spring S."/>
            <person name="Abt B."/>
            <person name="Goker M."/>
            <person name="Detter J.C."/>
            <person name="Woyke T."/>
            <person name="Bristow J."/>
            <person name="Markowitz V."/>
            <person name="Hugenholtz P."/>
            <person name="Eisen J.A."/>
            <person name="Kyrpides N.C."/>
            <person name="Klenk H.P."/>
            <person name="Lapidus A."/>
        </authorList>
    </citation>
    <scope>NUCLEOTIDE SEQUENCE [LARGE SCALE GENOMIC DNA]</scope>
    <source>
        <strain evidence="2">DSM 15567 / CIP 107919 / 50-1 BON</strain>
    </source>
</reference>
<reference evidence="2" key="1">
    <citation type="submission" date="2010-11" db="EMBL/GenBank/DDBJ databases">
        <title>The complete genome of Mahella australiensis DSM 15567.</title>
        <authorList>
            <consortium name="US DOE Joint Genome Institute (JGI-PGF)"/>
            <person name="Lucas S."/>
            <person name="Copeland A."/>
            <person name="Lapidus A."/>
            <person name="Bruce D."/>
            <person name="Goodwin L."/>
            <person name="Pitluck S."/>
            <person name="Kyrpides N."/>
            <person name="Mavromatis K."/>
            <person name="Pagani I."/>
            <person name="Ivanova N."/>
            <person name="Teshima H."/>
            <person name="Brettin T."/>
            <person name="Detter J.C."/>
            <person name="Han C."/>
            <person name="Tapia R."/>
            <person name="Land M."/>
            <person name="Hauser L."/>
            <person name="Markowitz V."/>
            <person name="Cheng J.-F."/>
            <person name="Hugenholtz P."/>
            <person name="Woyke T."/>
            <person name="Wu D."/>
            <person name="Spring S."/>
            <person name="Pukall R."/>
            <person name="Steenblock K."/>
            <person name="Schneider S."/>
            <person name="Klenk H.-P."/>
            <person name="Eisen J.A."/>
        </authorList>
    </citation>
    <scope>NUCLEOTIDE SEQUENCE [LARGE SCALE GENOMIC DNA]</scope>
    <source>
        <strain evidence="2">DSM 15567 / CIP 107919 / 50-1 BON</strain>
    </source>
</reference>